<keyword evidence="5 10" id="KW-0995">Kinetochore</keyword>
<keyword evidence="2 10" id="KW-0158">Chromosome</keyword>
<evidence type="ECO:0000256" key="5">
    <source>
        <dbReference type="ARBA" id="ARBA00022838"/>
    </source>
</evidence>
<sequence length="706" mass="80879">MSHYMPRRTSEFRGKALEERGTADKRQTRATKRSAASHTPSSSQVVPPRRPSASRLPQPLNLERDRFTQMSVTPKHGPRPLSTATRASQSQNLERDGLTQMTVTPKHGHRPAPFTAERPVAPHSDKKWVAERAQQILCYLQDINESMATTLPISDLFNRPGGLRHMTIKQFVSILNYLFHHIWRNKVTVGQNHVEDITSAMQKLQYPYQVNKSWLVSPTTSHSFGHVIVLLDFLMDFVPSSDEPGMDFPFMETTEQPSSYLNSVHCETMATMTTTTAQMQAIQLDEEVNALLFAEASKCIVLWDQELSEEEAKLQAETRDQLIGKKCDLPDRQALDQEIDDLRVKLQQLDDKLQHPSDGTKLEKLEHLTKEQNQLTQQLADSQEELKQQLILCEKLAAQAEEKQANLRQQMKYEHRLEQAVNNQKYTAQQLNTLQMESNDIENYSKAYERQVKEVSDLELHQQVMLSRAKQKLLDCVEGFNSRARHLSVDPAIGGLMKGGGDQQFDLTLPFNPEQEDISKRIQCLNLLGNLLQQQCQQNVERRQMLDQQVDKIKCDSLKLDTEVANLESRLQAQKHRLGKVEAGYRTKRDMMVQHKQQLAEDQCDQIARLGELEKRQKEAEEKLQANVQKNEDLLAGAELFQEEDHKARNAHLDDCELKLAEAEKELQALNSKLTVSRAQLEEAEQKVYSNPLPSFEPVLEAFKKR</sequence>
<evidence type="ECO:0000259" key="13">
    <source>
        <dbReference type="Pfam" id="PF03801"/>
    </source>
</evidence>
<dbReference type="PANTHER" id="PTHR10643:SF2">
    <property type="entry name" value="KINETOCHORE PROTEIN NDC80 HOMOLOG"/>
    <property type="match status" value="1"/>
</dbReference>
<keyword evidence="4 10" id="KW-0498">Mitosis</keyword>
<evidence type="ECO:0000256" key="7">
    <source>
        <dbReference type="ARBA" id="ARBA00023242"/>
    </source>
</evidence>
<dbReference type="SUPFAM" id="SSF57997">
    <property type="entry name" value="Tropomyosin"/>
    <property type="match status" value="1"/>
</dbReference>
<keyword evidence="9 10" id="KW-0137">Centromere</keyword>
<keyword evidence="6 11" id="KW-0175">Coiled coil</keyword>
<evidence type="ECO:0000256" key="1">
    <source>
        <dbReference type="ARBA" id="ARBA00007050"/>
    </source>
</evidence>
<dbReference type="Proteomes" id="UP001652628">
    <property type="component" value="Chromosome X"/>
</dbReference>
<dbReference type="GO" id="GO:0031262">
    <property type="term" value="C:Ndc80 complex"/>
    <property type="evidence" value="ECO:0007669"/>
    <property type="project" value="UniProtKB-UniRule"/>
</dbReference>
<dbReference type="InterPro" id="IPR005550">
    <property type="entry name" value="Kinetochore_Ndc80"/>
</dbReference>
<dbReference type="GeneID" id="108013682"/>
<comment type="function">
    <text evidence="10">Acts as a component of the essential kinetochore-associated NDC80 complex, which is required for chromosome segregation and spindle checkpoint activity.</text>
</comment>
<feature type="coiled-coil region" evidence="11">
    <location>
        <begin position="332"/>
        <end position="410"/>
    </location>
</feature>
<gene>
    <name evidence="15" type="primary">LOC108013682</name>
</gene>
<feature type="region of interest" description="Disordered" evidence="12">
    <location>
        <begin position="1"/>
        <end position="126"/>
    </location>
</feature>
<proteinExistence type="inferred from homology"/>
<feature type="domain" description="Kinetochore protein Ndc80 CH" evidence="13">
    <location>
        <begin position="118"/>
        <end position="238"/>
    </location>
</feature>
<evidence type="ECO:0000256" key="10">
    <source>
        <dbReference type="RuleBase" id="RU368072"/>
    </source>
</evidence>
<dbReference type="AlphaFoldDB" id="A0AB39ZGV6"/>
<dbReference type="Pfam" id="PF03801">
    <property type="entry name" value="Ndc80_HEC"/>
    <property type="match status" value="1"/>
</dbReference>
<dbReference type="InterPro" id="IPR038273">
    <property type="entry name" value="Ndc80_sf"/>
</dbReference>
<dbReference type="GO" id="GO:0051301">
    <property type="term" value="P:cell division"/>
    <property type="evidence" value="ECO:0007669"/>
    <property type="project" value="UniProtKB-UniRule"/>
</dbReference>
<evidence type="ECO:0000256" key="6">
    <source>
        <dbReference type="ARBA" id="ARBA00023054"/>
    </source>
</evidence>
<evidence type="ECO:0000256" key="2">
    <source>
        <dbReference type="ARBA" id="ARBA00022454"/>
    </source>
</evidence>
<dbReference type="RefSeq" id="XP_016935090.2">
    <property type="nucleotide sequence ID" value="XM_017079601.4"/>
</dbReference>
<keyword evidence="3 10" id="KW-0132">Cell division</keyword>
<dbReference type="GO" id="GO:0051315">
    <property type="term" value="P:attachment of mitotic spindle microtubules to kinetochore"/>
    <property type="evidence" value="ECO:0007669"/>
    <property type="project" value="UniProtKB-UniRule"/>
</dbReference>
<keyword evidence="14" id="KW-1185">Reference proteome</keyword>
<dbReference type="GO" id="GO:0005634">
    <property type="term" value="C:nucleus"/>
    <property type="evidence" value="ECO:0007669"/>
    <property type="project" value="UniProtKB-SubCell"/>
</dbReference>
<evidence type="ECO:0000256" key="11">
    <source>
        <dbReference type="SAM" id="Coils"/>
    </source>
</evidence>
<evidence type="ECO:0000313" key="14">
    <source>
        <dbReference type="Proteomes" id="UP001652628"/>
    </source>
</evidence>
<evidence type="ECO:0000256" key="4">
    <source>
        <dbReference type="ARBA" id="ARBA00022776"/>
    </source>
</evidence>
<comment type="subunit">
    <text evidence="10">Component of the NDC80 complex.</text>
</comment>
<feature type="compositionally biased region" description="Basic and acidic residues" evidence="12">
    <location>
        <begin position="8"/>
        <end position="27"/>
    </location>
</feature>
<evidence type="ECO:0000256" key="8">
    <source>
        <dbReference type="ARBA" id="ARBA00023306"/>
    </source>
</evidence>
<protein>
    <recommendedName>
        <fullName evidence="10">Kinetochore protein NDC80</fullName>
    </recommendedName>
</protein>
<evidence type="ECO:0000256" key="9">
    <source>
        <dbReference type="ARBA" id="ARBA00023328"/>
    </source>
</evidence>
<comment type="similarity">
    <text evidence="1 10">Belongs to the NDC80/HEC1 family.</text>
</comment>
<name>A0AB39ZGV6_DROSZ</name>
<keyword evidence="7 10" id="KW-0539">Nucleus</keyword>
<evidence type="ECO:0000256" key="12">
    <source>
        <dbReference type="SAM" id="MobiDB-lite"/>
    </source>
</evidence>
<dbReference type="PANTHER" id="PTHR10643">
    <property type="entry name" value="KINETOCHORE PROTEIN NDC80"/>
    <property type="match status" value="1"/>
</dbReference>
<dbReference type="Gene3D" id="1.10.418.30">
    <property type="entry name" value="Ncd80 complex, Ncd80 subunit"/>
    <property type="match status" value="1"/>
</dbReference>
<evidence type="ECO:0000256" key="3">
    <source>
        <dbReference type="ARBA" id="ARBA00022618"/>
    </source>
</evidence>
<organism evidence="14 15">
    <name type="scientific">Drosophila suzukii</name>
    <name type="common">Spotted-wing drosophila fruit fly</name>
    <dbReference type="NCBI Taxonomy" id="28584"/>
    <lineage>
        <taxon>Eukaryota</taxon>
        <taxon>Metazoa</taxon>
        <taxon>Ecdysozoa</taxon>
        <taxon>Arthropoda</taxon>
        <taxon>Hexapoda</taxon>
        <taxon>Insecta</taxon>
        <taxon>Pterygota</taxon>
        <taxon>Neoptera</taxon>
        <taxon>Endopterygota</taxon>
        <taxon>Diptera</taxon>
        <taxon>Brachycera</taxon>
        <taxon>Muscomorpha</taxon>
        <taxon>Ephydroidea</taxon>
        <taxon>Drosophilidae</taxon>
        <taxon>Drosophila</taxon>
        <taxon>Sophophora</taxon>
    </lineage>
</organism>
<comment type="subcellular location">
    <subcellularLocation>
        <location evidence="10">Chromosome</location>
        <location evidence="10">Centromere</location>
        <location evidence="10">Kinetochore</location>
    </subcellularLocation>
    <subcellularLocation>
        <location evidence="10">Nucleus</location>
    </subcellularLocation>
</comment>
<feature type="coiled-coil region" evidence="11">
    <location>
        <begin position="610"/>
        <end position="687"/>
    </location>
</feature>
<evidence type="ECO:0000313" key="15">
    <source>
        <dbReference type="RefSeq" id="XP_016935090.2"/>
    </source>
</evidence>
<keyword evidence="8 10" id="KW-0131">Cell cycle</keyword>
<feature type="compositionally biased region" description="Polar residues" evidence="12">
    <location>
        <begin position="82"/>
        <end position="92"/>
    </location>
</feature>
<reference evidence="15" key="1">
    <citation type="submission" date="2025-08" db="UniProtKB">
        <authorList>
            <consortium name="RefSeq"/>
        </authorList>
    </citation>
    <scope>IDENTIFICATION</scope>
</reference>
<accession>A0AB39ZGV6</accession>
<feature type="compositionally biased region" description="Low complexity" evidence="12">
    <location>
        <begin position="40"/>
        <end position="60"/>
    </location>
</feature>
<dbReference type="InterPro" id="IPR055260">
    <property type="entry name" value="Ndc80_CH"/>
</dbReference>